<dbReference type="Proteomes" id="UP001206483">
    <property type="component" value="Unassembled WGS sequence"/>
</dbReference>
<dbReference type="Gene3D" id="2.10.109.10">
    <property type="entry name" value="Umud Fragment, subunit A"/>
    <property type="match status" value="1"/>
</dbReference>
<dbReference type="InterPro" id="IPR036286">
    <property type="entry name" value="LexA/Signal_pep-like_sf"/>
</dbReference>
<gene>
    <name evidence="9" type="ORF">FHR36_007670</name>
</gene>
<feature type="compositionally biased region" description="Gly residues" evidence="7">
    <location>
        <begin position="1"/>
        <end position="13"/>
    </location>
</feature>
<dbReference type="PRINTS" id="PR00727">
    <property type="entry name" value="LEADERPTASE"/>
</dbReference>
<keyword evidence="5 6" id="KW-0378">Hydrolase</keyword>
<dbReference type="EC" id="3.4.21.89" evidence="4 6"/>
<keyword evidence="6" id="KW-0645">Protease</keyword>
<evidence type="ECO:0000256" key="5">
    <source>
        <dbReference type="ARBA" id="ARBA00022801"/>
    </source>
</evidence>
<name>A0ABT1JAI7_9ACTN</name>
<evidence type="ECO:0000256" key="6">
    <source>
        <dbReference type="RuleBase" id="RU362042"/>
    </source>
</evidence>
<dbReference type="EMBL" id="JAMZDX010000009">
    <property type="protein sequence ID" value="MCP2314469.1"/>
    <property type="molecule type" value="Genomic_DNA"/>
</dbReference>
<dbReference type="InterPro" id="IPR000223">
    <property type="entry name" value="Pept_S26A_signal_pept_1"/>
</dbReference>
<comment type="subcellular location">
    <subcellularLocation>
        <location evidence="2">Cell membrane</location>
        <topology evidence="2">Single-pass type II membrane protein</topology>
    </subcellularLocation>
    <subcellularLocation>
        <location evidence="6">Membrane</location>
        <topology evidence="6">Single-pass type II membrane protein</topology>
    </subcellularLocation>
</comment>
<keyword evidence="6" id="KW-0472">Membrane</keyword>
<dbReference type="Pfam" id="PF10502">
    <property type="entry name" value="Peptidase_S26"/>
    <property type="match status" value="1"/>
</dbReference>
<proteinExistence type="inferred from homology"/>
<keyword evidence="10" id="KW-1185">Reference proteome</keyword>
<evidence type="ECO:0000259" key="8">
    <source>
        <dbReference type="Pfam" id="PF10502"/>
    </source>
</evidence>
<dbReference type="NCBIfam" id="TIGR02227">
    <property type="entry name" value="sigpep_I_bact"/>
    <property type="match status" value="1"/>
</dbReference>
<dbReference type="PANTHER" id="PTHR43390">
    <property type="entry name" value="SIGNAL PEPTIDASE I"/>
    <property type="match status" value="1"/>
</dbReference>
<comment type="catalytic activity">
    <reaction evidence="1 6">
        <text>Cleavage of hydrophobic, N-terminal signal or leader sequences from secreted and periplasmic proteins.</text>
        <dbReference type="EC" id="3.4.21.89"/>
    </reaction>
</comment>
<evidence type="ECO:0000313" key="10">
    <source>
        <dbReference type="Proteomes" id="UP001206483"/>
    </source>
</evidence>
<dbReference type="SUPFAM" id="SSF51306">
    <property type="entry name" value="LexA/Signal peptidase"/>
    <property type="match status" value="1"/>
</dbReference>
<evidence type="ECO:0000256" key="3">
    <source>
        <dbReference type="ARBA" id="ARBA00009370"/>
    </source>
</evidence>
<feature type="region of interest" description="Disordered" evidence="7">
    <location>
        <begin position="1"/>
        <end position="34"/>
    </location>
</feature>
<evidence type="ECO:0000256" key="4">
    <source>
        <dbReference type="ARBA" id="ARBA00013208"/>
    </source>
</evidence>
<feature type="transmembrane region" description="Helical" evidence="6">
    <location>
        <begin position="42"/>
        <end position="65"/>
    </location>
</feature>
<dbReference type="GO" id="GO:0009003">
    <property type="term" value="F:signal peptidase activity"/>
    <property type="evidence" value="ECO:0007669"/>
    <property type="project" value="UniProtKB-EC"/>
</dbReference>
<sequence>MGDQATGGAGPGLGSAEASDPAAATTPGKAKTKRRMPFWQEAPVLVVVALALALLIKTFLVQAFVIPSGSMMNTLGIGNRVVVDKLTPHLGSGPSRGEVVVFHDPSDWLGDEPAQKPSGNPAVRGVRSALGWIGLLPSPDEKDLIKRVIAVGGDTVSCQGTGPVYVNGKPLDEPYLYPGATPCGDRNFGPLAVPAGSIWVMGDHRNDSRDSRYHMDEPGGGSVPVDKVIGRAMVVAWPVGSWRTLPIPDTFARTGIGSHPAGTP</sequence>
<evidence type="ECO:0000256" key="7">
    <source>
        <dbReference type="SAM" id="MobiDB-lite"/>
    </source>
</evidence>
<reference evidence="9 10" key="1">
    <citation type="submission" date="2022-06" db="EMBL/GenBank/DDBJ databases">
        <title>Sequencing the genomes of 1000 actinobacteria strains.</title>
        <authorList>
            <person name="Klenk H.-P."/>
        </authorList>
    </citation>
    <scope>NUCLEOTIDE SEQUENCE [LARGE SCALE GENOMIC DNA]</scope>
    <source>
        <strain evidence="9 10">DSM 41656</strain>
    </source>
</reference>
<organism evidence="9 10">
    <name type="scientific">Kitasatospora paracochleata</name>
    <dbReference type="NCBI Taxonomy" id="58354"/>
    <lineage>
        <taxon>Bacteria</taxon>
        <taxon>Bacillati</taxon>
        <taxon>Actinomycetota</taxon>
        <taxon>Actinomycetes</taxon>
        <taxon>Kitasatosporales</taxon>
        <taxon>Streptomycetaceae</taxon>
        <taxon>Kitasatospora</taxon>
    </lineage>
</organism>
<dbReference type="CDD" id="cd06530">
    <property type="entry name" value="S26_SPase_I"/>
    <property type="match status" value="1"/>
</dbReference>
<accession>A0ABT1JAI7</accession>
<comment type="caution">
    <text evidence="9">The sequence shown here is derived from an EMBL/GenBank/DDBJ whole genome shotgun (WGS) entry which is preliminary data.</text>
</comment>
<dbReference type="InterPro" id="IPR019758">
    <property type="entry name" value="Pept_S26A_signal_pept_1_CS"/>
</dbReference>
<protein>
    <recommendedName>
        <fullName evidence="4 6">Signal peptidase I</fullName>
        <ecNumber evidence="4 6">3.4.21.89</ecNumber>
    </recommendedName>
</protein>
<keyword evidence="6" id="KW-0812">Transmembrane</keyword>
<evidence type="ECO:0000313" key="9">
    <source>
        <dbReference type="EMBL" id="MCP2314469.1"/>
    </source>
</evidence>
<dbReference type="InterPro" id="IPR019533">
    <property type="entry name" value="Peptidase_S26"/>
</dbReference>
<dbReference type="RefSeq" id="WP_407660894.1">
    <property type="nucleotide sequence ID" value="NZ_BAAAUB010000012.1"/>
</dbReference>
<evidence type="ECO:0000256" key="2">
    <source>
        <dbReference type="ARBA" id="ARBA00004401"/>
    </source>
</evidence>
<dbReference type="PANTHER" id="PTHR43390:SF1">
    <property type="entry name" value="CHLOROPLAST PROCESSING PEPTIDASE"/>
    <property type="match status" value="1"/>
</dbReference>
<dbReference type="PROSITE" id="PS00761">
    <property type="entry name" value="SPASE_I_3"/>
    <property type="match status" value="1"/>
</dbReference>
<keyword evidence="6" id="KW-1133">Transmembrane helix</keyword>
<comment type="similarity">
    <text evidence="3 6">Belongs to the peptidase S26 family.</text>
</comment>
<feature type="domain" description="Peptidase S26" evidence="8">
    <location>
        <begin position="43"/>
        <end position="237"/>
    </location>
</feature>
<evidence type="ECO:0000256" key="1">
    <source>
        <dbReference type="ARBA" id="ARBA00000677"/>
    </source>
</evidence>